<dbReference type="AlphaFoldDB" id="A0A366CW89"/>
<proteinExistence type="predicted"/>
<keyword evidence="2" id="KW-1185">Reference proteome</keyword>
<dbReference type="STRING" id="1210090.GCA_001613185_02450"/>
<dbReference type="RefSeq" id="WP_067507988.1">
    <property type="nucleotide sequence ID" value="NZ_QNRE01000025.1"/>
</dbReference>
<organism evidence="1 2">
    <name type="scientific">Nocardia puris</name>
    <dbReference type="NCBI Taxonomy" id="208602"/>
    <lineage>
        <taxon>Bacteria</taxon>
        <taxon>Bacillati</taxon>
        <taxon>Actinomycetota</taxon>
        <taxon>Actinomycetes</taxon>
        <taxon>Mycobacteriales</taxon>
        <taxon>Nocardiaceae</taxon>
        <taxon>Nocardia</taxon>
    </lineage>
</organism>
<protein>
    <submittedName>
        <fullName evidence="1">Uncharacterized protein</fullName>
    </submittedName>
</protein>
<accession>A0A366CW89</accession>
<dbReference type="OrthoDB" id="4559107at2"/>
<evidence type="ECO:0000313" key="2">
    <source>
        <dbReference type="Proteomes" id="UP000252586"/>
    </source>
</evidence>
<evidence type="ECO:0000313" key="1">
    <source>
        <dbReference type="EMBL" id="RBO82083.1"/>
    </source>
</evidence>
<reference evidence="1 2" key="1">
    <citation type="submission" date="2018-06" db="EMBL/GenBank/DDBJ databases">
        <title>Genomic Encyclopedia of Type Strains, Phase IV (KMG-IV): sequencing the most valuable type-strain genomes for metagenomic binning, comparative biology and taxonomic classification.</title>
        <authorList>
            <person name="Goeker M."/>
        </authorList>
    </citation>
    <scope>NUCLEOTIDE SEQUENCE [LARGE SCALE GENOMIC DNA]</scope>
    <source>
        <strain evidence="1 2">DSM 44599</strain>
    </source>
</reference>
<name>A0A366CW89_9NOCA</name>
<dbReference type="EMBL" id="QNRE01000025">
    <property type="protein sequence ID" value="RBO82083.1"/>
    <property type="molecule type" value="Genomic_DNA"/>
</dbReference>
<dbReference type="Proteomes" id="UP000252586">
    <property type="component" value="Unassembled WGS sequence"/>
</dbReference>
<comment type="caution">
    <text evidence="1">The sequence shown here is derived from an EMBL/GenBank/DDBJ whole genome shotgun (WGS) entry which is preliminary data.</text>
</comment>
<sequence>MQNITIGRYRHDTVIQWAGWIEGTREDGSTWILWLDDNGNPCVYFPHREPDGAVTGEPVRLAP</sequence>
<gene>
    <name evidence="1" type="ORF">DFR74_12538</name>
</gene>